<dbReference type="Proteomes" id="UP000694861">
    <property type="component" value="Linkage group LG6"/>
</dbReference>
<evidence type="ECO:0000259" key="1">
    <source>
        <dbReference type="Pfam" id="PF05699"/>
    </source>
</evidence>
<keyword evidence="2" id="KW-1185">Reference proteome</keyword>
<dbReference type="GeneID" id="103336066"/>
<name>A0ABM0PBU5_PRUMU</name>
<dbReference type="InterPro" id="IPR055298">
    <property type="entry name" value="AtLOH3-like"/>
</dbReference>
<dbReference type="InterPro" id="IPR008906">
    <property type="entry name" value="HATC_C_dom"/>
</dbReference>
<dbReference type="RefSeq" id="XP_008237323.1">
    <property type="nucleotide sequence ID" value="XM_008239101.1"/>
</dbReference>
<accession>A0ABM0PBU5</accession>
<gene>
    <name evidence="3" type="primary">LOC103336066</name>
</gene>
<dbReference type="Pfam" id="PF05699">
    <property type="entry name" value="Dimer_Tnp_hAT"/>
    <property type="match status" value="1"/>
</dbReference>
<protein>
    <submittedName>
        <fullName evidence="3">Uncharacterized protein LOC103336066</fullName>
    </submittedName>
</protein>
<feature type="domain" description="HAT C-terminal dimerisation" evidence="1">
    <location>
        <begin position="190"/>
        <end position="241"/>
    </location>
</feature>
<sequence>MGFTDFLCQSLQRKSQDIVSALNLVSSTKMKLDELRNNGWDDFIKSVLSFCEQHDISVPDMSTRHKMGTGCSCQQQDSIIVEHYFRIDVFNDVIDFQLVELNTRFPEQIVELLYLTSTLDPCDSFKRFNIGDICNLAGKFYPQDFTTTELQALHQQLRFYKTDMDRLPAFKNLDSIPKLLKCLLETGLTQTYHLIDRLTRLVLTLPVSTATTERAFSSMRLIKNRLRNKIENEFFADCMILHIEKEFADSIDNESIINDFNSLKPRRVQLK</sequence>
<evidence type="ECO:0000313" key="2">
    <source>
        <dbReference type="Proteomes" id="UP000694861"/>
    </source>
</evidence>
<reference evidence="2" key="1">
    <citation type="journal article" date="2012" name="Nat. Commun.">
        <title>The genome of Prunus mume.</title>
        <authorList>
            <person name="Zhang Q."/>
            <person name="Chen W."/>
            <person name="Sun L."/>
            <person name="Zhao F."/>
            <person name="Huang B."/>
            <person name="Yang W."/>
            <person name="Tao Y."/>
            <person name="Wang J."/>
            <person name="Yuan Z."/>
            <person name="Fan G."/>
            <person name="Xing Z."/>
            <person name="Han C."/>
            <person name="Pan H."/>
            <person name="Zhong X."/>
            <person name="Shi W."/>
            <person name="Liang X."/>
            <person name="Du D."/>
            <person name="Sun F."/>
            <person name="Xu Z."/>
            <person name="Hao R."/>
            <person name="Lv T."/>
            <person name="Lv Y."/>
            <person name="Zheng Z."/>
            <person name="Sun M."/>
            <person name="Luo L."/>
            <person name="Cai M."/>
            <person name="Gao Y."/>
            <person name="Wang J."/>
            <person name="Yin Y."/>
            <person name="Xu X."/>
            <person name="Cheng T."/>
            <person name="Wang J."/>
        </authorList>
    </citation>
    <scope>NUCLEOTIDE SEQUENCE [LARGE SCALE GENOMIC DNA]</scope>
</reference>
<dbReference type="PANTHER" id="PTHR11697">
    <property type="entry name" value="GENERAL TRANSCRIPTION FACTOR 2-RELATED ZINC FINGER PROTEIN"/>
    <property type="match status" value="1"/>
</dbReference>
<proteinExistence type="predicted"/>
<organism evidence="2 3">
    <name type="scientific">Prunus mume</name>
    <name type="common">Japanese apricot</name>
    <name type="synonym">Armeniaca mume</name>
    <dbReference type="NCBI Taxonomy" id="102107"/>
    <lineage>
        <taxon>Eukaryota</taxon>
        <taxon>Viridiplantae</taxon>
        <taxon>Streptophyta</taxon>
        <taxon>Embryophyta</taxon>
        <taxon>Tracheophyta</taxon>
        <taxon>Spermatophyta</taxon>
        <taxon>Magnoliopsida</taxon>
        <taxon>eudicotyledons</taxon>
        <taxon>Gunneridae</taxon>
        <taxon>Pentapetalae</taxon>
        <taxon>rosids</taxon>
        <taxon>fabids</taxon>
        <taxon>Rosales</taxon>
        <taxon>Rosaceae</taxon>
        <taxon>Amygdaloideae</taxon>
        <taxon>Amygdaleae</taxon>
        <taxon>Prunus</taxon>
    </lineage>
</organism>
<reference evidence="3" key="2">
    <citation type="submission" date="2025-08" db="UniProtKB">
        <authorList>
            <consortium name="RefSeq"/>
        </authorList>
    </citation>
    <scope>IDENTIFICATION</scope>
</reference>
<evidence type="ECO:0000313" key="3">
    <source>
        <dbReference type="RefSeq" id="XP_008237323.1"/>
    </source>
</evidence>
<dbReference type="PANTHER" id="PTHR11697:SF230">
    <property type="entry name" value="ZINC FINGER, MYM DOMAIN CONTAINING 1"/>
    <property type="match status" value="1"/>
</dbReference>